<dbReference type="InterPro" id="IPR023408">
    <property type="entry name" value="MscS_beta-dom_sf"/>
</dbReference>
<evidence type="ECO:0000259" key="8">
    <source>
        <dbReference type="Pfam" id="PF00924"/>
    </source>
</evidence>
<comment type="similarity">
    <text evidence="2">Belongs to the MscS (TC 1.A.23) family.</text>
</comment>
<evidence type="ECO:0000259" key="9">
    <source>
        <dbReference type="Pfam" id="PF21088"/>
    </source>
</evidence>
<evidence type="ECO:0000256" key="1">
    <source>
        <dbReference type="ARBA" id="ARBA00004651"/>
    </source>
</evidence>
<dbReference type="PANTHER" id="PTHR30221">
    <property type="entry name" value="SMALL-CONDUCTANCE MECHANOSENSITIVE CHANNEL"/>
    <property type="match status" value="1"/>
</dbReference>
<proteinExistence type="inferred from homology"/>
<dbReference type="PANTHER" id="PTHR30221:SF1">
    <property type="entry name" value="SMALL-CONDUCTANCE MECHANOSENSITIVE CHANNEL"/>
    <property type="match status" value="1"/>
</dbReference>
<evidence type="ECO:0000256" key="4">
    <source>
        <dbReference type="ARBA" id="ARBA00022692"/>
    </source>
</evidence>
<accession>X0ZR85</accession>
<name>X0ZR85_9ZZZZ</name>
<keyword evidence="3" id="KW-1003">Cell membrane</keyword>
<keyword evidence="4 7" id="KW-0812">Transmembrane</keyword>
<feature type="transmembrane region" description="Helical" evidence="7">
    <location>
        <begin position="52"/>
        <end position="70"/>
    </location>
</feature>
<dbReference type="SUPFAM" id="SSF82861">
    <property type="entry name" value="Mechanosensitive channel protein MscS (YggB), transmembrane region"/>
    <property type="match status" value="1"/>
</dbReference>
<dbReference type="GO" id="GO:0008381">
    <property type="term" value="F:mechanosensitive monoatomic ion channel activity"/>
    <property type="evidence" value="ECO:0007669"/>
    <property type="project" value="InterPro"/>
</dbReference>
<evidence type="ECO:0000313" key="10">
    <source>
        <dbReference type="EMBL" id="GAG72250.1"/>
    </source>
</evidence>
<keyword evidence="6 7" id="KW-0472">Membrane</keyword>
<evidence type="ECO:0000256" key="7">
    <source>
        <dbReference type="SAM" id="Phobius"/>
    </source>
</evidence>
<sequence>MQIAGFDIVRLVGATVALLSTYVVAKVVSRALAKTFEKTPFSEQIERAIVRVSKYVVYVVGLFVVLSILGVDLTPVIIGLGVFSIAISFATRDIIRNFVSGIIVRGDKPFRIGDRIKIRGHEGRVVKIRIRTTVIEAENGDAIFIPNSLFITNPLVVKRKGKKS</sequence>
<dbReference type="InterPro" id="IPR045275">
    <property type="entry name" value="MscS_archaea/bacteria_type"/>
</dbReference>
<evidence type="ECO:0000256" key="6">
    <source>
        <dbReference type="ARBA" id="ARBA00023136"/>
    </source>
</evidence>
<dbReference type="AlphaFoldDB" id="X0ZR85"/>
<comment type="caution">
    <text evidence="10">The sequence shown here is derived from an EMBL/GenBank/DDBJ whole genome shotgun (WGS) entry which is preliminary data.</text>
</comment>
<dbReference type="GO" id="GO:0005886">
    <property type="term" value="C:plasma membrane"/>
    <property type="evidence" value="ECO:0007669"/>
    <property type="project" value="UniProtKB-SubCell"/>
</dbReference>
<protein>
    <recommendedName>
        <fullName evidence="11">Mechanosensitive ion channel</fullName>
    </recommendedName>
</protein>
<feature type="domain" description="Mechanosensitive ion channel transmembrane helices 2/3" evidence="9">
    <location>
        <begin position="52"/>
        <end position="90"/>
    </location>
</feature>
<dbReference type="SUPFAM" id="SSF50182">
    <property type="entry name" value="Sm-like ribonucleoproteins"/>
    <property type="match status" value="1"/>
</dbReference>
<evidence type="ECO:0000256" key="3">
    <source>
        <dbReference type="ARBA" id="ARBA00022475"/>
    </source>
</evidence>
<feature type="domain" description="Mechanosensitive ion channel MscS" evidence="8">
    <location>
        <begin position="93"/>
        <end position="154"/>
    </location>
</feature>
<organism evidence="10">
    <name type="scientific">marine sediment metagenome</name>
    <dbReference type="NCBI Taxonomy" id="412755"/>
    <lineage>
        <taxon>unclassified sequences</taxon>
        <taxon>metagenomes</taxon>
        <taxon>ecological metagenomes</taxon>
    </lineage>
</organism>
<dbReference type="Gene3D" id="2.30.30.60">
    <property type="match status" value="1"/>
</dbReference>
<keyword evidence="5 7" id="KW-1133">Transmembrane helix</keyword>
<dbReference type="EMBL" id="BART01003122">
    <property type="protein sequence ID" value="GAG72250.1"/>
    <property type="molecule type" value="Genomic_DNA"/>
</dbReference>
<evidence type="ECO:0000256" key="2">
    <source>
        <dbReference type="ARBA" id="ARBA00008017"/>
    </source>
</evidence>
<dbReference type="InterPro" id="IPR049142">
    <property type="entry name" value="MS_channel_1st"/>
</dbReference>
<dbReference type="InterPro" id="IPR006685">
    <property type="entry name" value="MscS_channel_2nd"/>
</dbReference>
<reference evidence="10" key="1">
    <citation type="journal article" date="2014" name="Front. Microbiol.">
        <title>High frequency of phylogenetically diverse reductive dehalogenase-homologous genes in deep subseafloor sedimentary metagenomes.</title>
        <authorList>
            <person name="Kawai M."/>
            <person name="Futagami T."/>
            <person name="Toyoda A."/>
            <person name="Takaki Y."/>
            <person name="Nishi S."/>
            <person name="Hori S."/>
            <person name="Arai W."/>
            <person name="Tsubouchi T."/>
            <person name="Morono Y."/>
            <person name="Uchiyama I."/>
            <person name="Ito T."/>
            <person name="Fujiyama A."/>
            <person name="Inagaki F."/>
            <person name="Takami H."/>
        </authorList>
    </citation>
    <scope>NUCLEOTIDE SEQUENCE</scope>
    <source>
        <strain evidence="10">Expedition CK06-06</strain>
    </source>
</reference>
<gene>
    <name evidence="10" type="ORF">S01H4_08876</name>
</gene>
<comment type="subcellular location">
    <subcellularLocation>
        <location evidence="1">Cell membrane</location>
        <topology evidence="1">Multi-pass membrane protein</topology>
    </subcellularLocation>
</comment>
<dbReference type="InterPro" id="IPR010920">
    <property type="entry name" value="LSM_dom_sf"/>
</dbReference>
<evidence type="ECO:0000256" key="5">
    <source>
        <dbReference type="ARBA" id="ARBA00022989"/>
    </source>
</evidence>
<dbReference type="Gene3D" id="1.10.287.1260">
    <property type="match status" value="1"/>
</dbReference>
<evidence type="ECO:0008006" key="11">
    <source>
        <dbReference type="Google" id="ProtNLM"/>
    </source>
</evidence>
<dbReference type="InterPro" id="IPR011014">
    <property type="entry name" value="MscS_channel_TM-2"/>
</dbReference>
<dbReference type="Pfam" id="PF00924">
    <property type="entry name" value="MS_channel_2nd"/>
    <property type="match status" value="1"/>
</dbReference>
<dbReference type="Pfam" id="PF21088">
    <property type="entry name" value="MS_channel_1st"/>
    <property type="match status" value="1"/>
</dbReference>